<gene>
    <name evidence="1" type="ORF">Nepgr_023721</name>
</gene>
<sequence length="85" mass="9436">MVETGEDIERLGMVDGEEVKVDTGQVRYPHLLPTLSARQSTSTLSRCPLSEWPPPFSSRKLRRATAFACHHKLGNSNPRNNGSLC</sequence>
<reference evidence="1" key="1">
    <citation type="submission" date="2023-05" db="EMBL/GenBank/DDBJ databases">
        <title>Nepenthes gracilis genome sequencing.</title>
        <authorList>
            <person name="Fukushima K."/>
        </authorList>
    </citation>
    <scope>NUCLEOTIDE SEQUENCE</scope>
    <source>
        <strain evidence="1">SING2019-196</strain>
    </source>
</reference>
<organism evidence="1 2">
    <name type="scientific">Nepenthes gracilis</name>
    <name type="common">Slender pitcher plant</name>
    <dbReference type="NCBI Taxonomy" id="150966"/>
    <lineage>
        <taxon>Eukaryota</taxon>
        <taxon>Viridiplantae</taxon>
        <taxon>Streptophyta</taxon>
        <taxon>Embryophyta</taxon>
        <taxon>Tracheophyta</taxon>
        <taxon>Spermatophyta</taxon>
        <taxon>Magnoliopsida</taxon>
        <taxon>eudicotyledons</taxon>
        <taxon>Gunneridae</taxon>
        <taxon>Pentapetalae</taxon>
        <taxon>Caryophyllales</taxon>
        <taxon>Nepenthaceae</taxon>
        <taxon>Nepenthes</taxon>
    </lineage>
</organism>
<dbReference type="AlphaFoldDB" id="A0AAD3T2M7"/>
<keyword evidence="2" id="KW-1185">Reference proteome</keyword>
<comment type="caution">
    <text evidence="1">The sequence shown here is derived from an EMBL/GenBank/DDBJ whole genome shotgun (WGS) entry which is preliminary data.</text>
</comment>
<proteinExistence type="predicted"/>
<name>A0AAD3T2M7_NEPGR</name>
<protein>
    <submittedName>
        <fullName evidence="1">Uncharacterized protein</fullName>
    </submittedName>
</protein>
<dbReference type="Proteomes" id="UP001279734">
    <property type="component" value="Unassembled WGS sequence"/>
</dbReference>
<dbReference type="EMBL" id="BSYO01000024">
    <property type="protein sequence ID" value="GMH21878.1"/>
    <property type="molecule type" value="Genomic_DNA"/>
</dbReference>
<accession>A0AAD3T2M7</accession>
<evidence type="ECO:0000313" key="1">
    <source>
        <dbReference type="EMBL" id="GMH21878.1"/>
    </source>
</evidence>
<evidence type="ECO:0000313" key="2">
    <source>
        <dbReference type="Proteomes" id="UP001279734"/>
    </source>
</evidence>